<evidence type="ECO:0000256" key="2">
    <source>
        <dbReference type="ARBA" id="ARBA00022694"/>
    </source>
</evidence>
<evidence type="ECO:0000313" key="9">
    <source>
        <dbReference type="Proteomes" id="UP000284202"/>
    </source>
</evidence>
<feature type="binding site" evidence="6">
    <location>
        <begin position="31"/>
        <end position="36"/>
    </location>
    <ligand>
        <name>ATP</name>
        <dbReference type="ChEBI" id="CHEBI:30616"/>
    </ligand>
</feature>
<comment type="subcellular location">
    <subcellularLocation>
        <location evidence="6">Cytoplasm</location>
    </subcellularLocation>
</comment>
<comment type="domain">
    <text evidence="6">The N-terminal region contains the highly conserved SGGXDS motif, predicted to be a P-loop motif involved in ATP binding.</text>
</comment>
<dbReference type="HAMAP" id="MF_01161">
    <property type="entry name" value="tRNA_Ile_lys_synt"/>
    <property type="match status" value="1"/>
</dbReference>
<keyword evidence="6" id="KW-0963">Cytoplasm</keyword>
<keyword evidence="1 6" id="KW-0436">Ligase</keyword>
<dbReference type="InterPro" id="IPR011063">
    <property type="entry name" value="TilS/TtcA_N"/>
</dbReference>
<protein>
    <recommendedName>
        <fullName evidence="6">tRNA(Ile)-lysidine synthase</fullName>
        <ecNumber evidence="6">6.3.4.19</ecNumber>
    </recommendedName>
    <alternativeName>
        <fullName evidence="6">tRNA(Ile)-2-lysyl-cytidine synthase</fullName>
    </alternativeName>
    <alternativeName>
        <fullName evidence="6">tRNA(Ile)-lysidine synthetase</fullName>
    </alternativeName>
</protein>
<dbReference type="GO" id="GO:0005737">
    <property type="term" value="C:cytoplasm"/>
    <property type="evidence" value="ECO:0007669"/>
    <property type="project" value="UniProtKB-SubCell"/>
</dbReference>
<gene>
    <name evidence="6 8" type="primary">tilS</name>
    <name evidence="8" type="ORF">D3P04_16945</name>
</gene>
<name>A0A418SQ99_9RHOB</name>
<dbReference type="Pfam" id="PF01171">
    <property type="entry name" value="ATP_bind_3"/>
    <property type="match status" value="1"/>
</dbReference>
<keyword evidence="2 6" id="KW-0819">tRNA processing</keyword>
<dbReference type="GO" id="GO:0032267">
    <property type="term" value="F:tRNA(Ile)-lysidine synthase activity"/>
    <property type="evidence" value="ECO:0007669"/>
    <property type="project" value="UniProtKB-EC"/>
</dbReference>
<dbReference type="CDD" id="cd01992">
    <property type="entry name" value="TilS_N"/>
    <property type="match status" value="1"/>
</dbReference>
<proteinExistence type="inferred from homology"/>
<dbReference type="GO" id="GO:0005524">
    <property type="term" value="F:ATP binding"/>
    <property type="evidence" value="ECO:0007669"/>
    <property type="project" value="UniProtKB-UniRule"/>
</dbReference>
<dbReference type="AlphaFoldDB" id="A0A418SQ99"/>
<dbReference type="Proteomes" id="UP000284202">
    <property type="component" value="Unassembled WGS sequence"/>
</dbReference>
<dbReference type="InterPro" id="IPR014729">
    <property type="entry name" value="Rossmann-like_a/b/a_fold"/>
</dbReference>
<sequence>MTAPPADLESRVCAALDRQAKDLPALGVAVSGGGDSTALMHMIANWAAGRRIQVATVDHGLRAESASEAQEVARNAAKLGLRHDVLLWQRDISEGGNLMANARDGRLLLLSDWAKRHDLPAIAFGHTADDQAETLLMRLARGAGIDGLAGMSETRQFHGIRWLRPMLQITRAELRRWLTDHGIGWIDDPSNQNTDYDRVRIRHAMTALALDSQAIALSARNLGKARAALNHYTAQLAEQAIIRHGSLYLPHAPLLDAPPEIFRRLLIAGCRWITGADYPPRRQTVLNALESIATHNRVTLDGVLIEPANDMLRLVREPAAAKKSGESHGPNWDNRWNIKGLQKEEHIATLGFAPLIDLPWRDRGLSRDEAASSPAIWNGTQLIAAPLLRDCDPYIVEPLRNATDLRRLLLVH</sequence>
<organism evidence="8 9">
    <name type="scientific">Paracoccus onubensis</name>
    <dbReference type="NCBI Taxonomy" id="1675788"/>
    <lineage>
        <taxon>Bacteria</taxon>
        <taxon>Pseudomonadati</taxon>
        <taxon>Pseudomonadota</taxon>
        <taxon>Alphaproteobacteria</taxon>
        <taxon>Rhodobacterales</taxon>
        <taxon>Paracoccaceae</taxon>
        <taxon>Paracoccus</taxon>
    </lineage>
</organism>
<keyword evidence="4 6" id="KW-0067">ATP-binding</keyword>
<keyword evidence="9" id="KW-1185">Reference proteome</keyword>
<evidence type="ECO:0000256" key="5">
    <source>
        <dbReference type="ARBA" id="ARBA00048539"/>
    </source>
</evidence>
<dbReference type="EC" id="6.3.4.19" evidence="6"/>
<dbReference type="NCBIfam" id="TIGR02432">
    <property type="entry name" value="lysidine_TilS_N"/>
    <property type="match status" value="1"/>
</dbReference>
<evidence type="ECO:0000259" key="7">
    <source>
        <dbReference type="Pfam" id="PF01171"/>
    </source>
</evidence>
<comment type="catalytic activity">
    <reaction evidence="5 6">
        <text>cytidine(34) in tRNA(Ile2) + L-lysine + ATP = lysidine(34) in tRNA(Ile2) + AMP + diphosphate + H(+)</text>
        <dbReference type="Rhea" id="RHEA:43744"/>
        <dbReference type="Rhea" id="RHEA-COMP:10625"/>
        <dbReference type="Rhea" id="RHEA-COMP:10670"/>
        <dbReference type="ChEBI" id="CHEBI:15378"/>
        <dbReference type="ChEBI" id="CHEBI:30616"/>
        <dbReference type="ChEBI" id="CHEBI:32551"/>
        <dbReference type="ChEBI" id="CHEBI:33019"/>
        <dbReference type="ChEBI" id="CHEBI:82748"/>
        <dbReference type="ChEBI" id="CHEBI:83665"/>
        <dbReference type="ChEBI" id="CHEBI:456215"/>
        <dbReference type="EC" id="6.3.4.19"/>
    </reaction>
</comment>
<reference evidence="9" key="1">
    <citation type="submission" date="2018-09" db="EMBL/GenBank/DDBJ databases">
        <title>Acidovorax cavernicola nov. sp. isolated from Gruta de las Maravillas (Aracena, Spain).</title>
        <authorList>
            <person name="Jurado V."/>
            <person name="Gutierrez-Patricio S."/>
            <person name="Gonzalez-Pimentel J.L."/>
            <person name="Miller A.Z."/>
            <person name="Laiz L."/>
            <person name="Saiz-Jimenez C."/>
        </authorList>
    </citation>
    <scope>NUCLEOTIDE SEQUENCE [LARGE SCALE GENOMIC DNA]</scope>
    <source>
        <strain evidence="9">1011MAR3C25</strain>
    </source>
</reference>
<dbReference type="Gene3D" id="3.40.50.620">
    <property type="entry name" value="HUPs"/>
    <property type="match status" value="1"/>
</dbReference>
<dbReference type="PANTHER" id="PTHR43033:SF1">
    <property type="entry name" value="TRNA(ILE)-LYSIDINE SYNTHASE-RELATED"/>
    <property type="match status" value="1"/>
</dbReference>
<comment type="caution">
    <text evidence="8">The sequence shown here is derived from an EMBL/GenBank/DDBJ whole genome shotgun (WGS) entry which is preliminary data.</text>
</comment>
<keyword evidence="3 6" id="KW-0547">Nucleotide-binding</keyword>
<dbReference type="RefSeq" id="WP_119750962.1">
    <property type="nucleotide sequence ID" value="NZ_QZCG01000012.1"/>
</dbReference>
<comment type="function">
    <text evidence="6">Ligates lysine onto the cytidine present at position 34 of the AUA codon-specific tRNA(Ile) that contains the anticodon CAU, in an ATP-dependent manner. Cytidine is converted to lysidine, thus changing the amino acid specificity of the tRNA from methionine to isoleucine.</text>
</comment>
<evidence type="ECO:0000313" key="8">
    <source>
        <dbReference type="EMBL" id="RJE83140.1"/>
    </source>
</evidence>
<evidence type="ECO:0000256" key="1">
    <source>
        <dbReference type="ARBA" id="ARBA00022598"/>
    </source>
</evidence>
<dbReference type="InterPro" id="IPR012795">
    <property type="entry name" value="tRNA_Ile_lys_synt_N"/>
</dbReference>
<dbReference type="InterPro" id="IPR012094">
    <property type="entry name" value="tRNA_Ile_lys_synt"/>
</dbReference>
<dbReference type="EMBL" id="QZCG01000012">
    <property type="protein sequence ID" value="RJE83140.1"/>
    <property type="molecule type" value="Genomic_DNA"/>
</dbReference>
<dbReference type="SUPFAM" id="SSF52402">
    <property type="entry name" value="Adenine nucleotide alpha hydrolases-like"/>
    <property type="match status" value="1"/>
</dbReference>
<dbReference type="PANTHER" id="PTHR43033">
    <property type="entry name" value="TRNA(ILE)-LYSIDINE SYNTHASE-RELATED"/>
    <property type="match status" value="1"/>
</dbReference>
<evidence type="ECO:0000256" key="4">
    <source>
        <dbReference type="ARBA" id="ARBA00022840"/>
    </source>
</evidence>
<dbReference type="OrthoDB" id="9807403at2"/>
<feature type="domain" description="tRNA(Ile)-lysidine/2-thiocytidine synthase N-terminal" evidence="7">
    <location>
        <begin position="27"/>
        <end position="203"/>
    </location>
</feature>
<accession>A0A418SQ99</accession>
<comment type="similarity">
    <text evidence="6">Belongs to the tRNA(Ile)-lysidine synthase family.</text>
</comment>
<dbReference type="GO" id="GO:0006400">
    <property type="term" value="P:tRNA modification"/>
    <property type="evidence" value="ECO:0007669"/>
    <property type="project" value="UniProtKB-UniRule"/>
</dbReference>
<evidence type="ECO:0000256" key="6">
    <source>
        <dbReference type="HAMAP-Rule" id="MF_01161"/>
    </source>
</evidence>
<evidence type="ECO:0000256" key="3">
    <source>
        <dbReference type="ARBA" id="ARBA00022741"/>
    </source>
</evidence>